<feature type="region of interest" description="Disordered" evidence="1">
    <location>
        <begin position="75"/>
        <end position="100"/>
    </location>
</feature>
<dbReference type="Proteomes" id="UP000261380">
    <property type="component" value="Unplaced"/>
</dbReference>
<evidence type="ECO:0000256" key="1">
    <source>
        <dbReference type="SAM" id="MobiDB-lite"/>
    </source>
</evidence>
<keyword evidence="2" id="KW-0812">Transmembrane</keyword>
<reference evidence="3" key="2">
    <citation type="submission" date="2025-09" db="UniProtKB">
        <authorList>
            <consortium name="Ensembl"/>
        </authorList>
    </citation>
    <scope>IDENTIFICATION</scope>
</reference>
<sequence length="100" mass="11089">MSTINVMLRHFQAGESNLQLGDAIVFMPLCVLWFSGVIAVVIFIVACAAAILARFICIRKETYRNQEVKAAQSSDGRAFPFSGQPDSLSVQSENQKEFFI</sequence>
<reference evidence="3" key="1">
    <citation type="submission" date="2025-08" db="UniProtKB">
        <authorList>
            <consortium name="Ensembl"/>
        </authorList>
    </citation>
    <scope>IDENTIFICATION</scope>
</reference>
<name>A0A3B5LJ46_9TELE</name>
<evidence type="ECO:0000313" key="4">
    <source>
        <dbReference type="Proteomes" id="UP000261380"/>
    </source>
</evidence>
<proteinExistence type="predicted"/>
<accession>A0A3B5LJ46</accession>
<keyword evidence="4" id="KW-1185">Reference proteome</keyword>
<evidence type="ECO:0000256" key="2">
    <source>
        <dbReference type="SAM" id="Phobius"/>
    </source>
</evidence>
<dbReference type="AlphaFoldDB" id="A0A3B5LJ46"/>
<organism evidence="3 4">
    <name type="scientific">Xiphophorus couchianus</name>
    <name type="common">Monterrey platyfish</name>
    <dbReference type="NCBI Taxonomy" id="32473"/>
    <lineage>
        <taxon>Eukaryota</taxon>
        <taxon>Metazoa</taxon>
        <taxon>Chordata</taxon>
        <taxon>Craniata</taxon>
        <taxon>Vertebrata</taxon>
        <taxon>Euteleostomi</taxon>
        <taxon>Actinopterygii</taxon>
        <taxon>Neopterygii</taxon>
        <taxon>Teleostei</taxon>
        <taxon>Neoteleostei</taxon>
        <taxon>Acanthomorphata</taxon>
        <taxon>Ovalentaria</taxon>
        <taxon>Atherinomorphae</taxon>
        <taxon>Cyprinodontiformes</taxon>
        <taxon>Poeciliidae</taxon>
        <taxon>Poeciliinae</taxon>
        <taxon>Xiphophorus</taxon>
    </lineage>
</organism>
<keyword evidence="2" id="KW-0472">Membrane</keyword>
<feature type="compositionally biased region" description="Polar residues" evidence="1">
    <location>
        <begin position="84"/>
        <end position="93"/>
    </location>
</feature>
<dbReference type="Ensembl" id="ENSXCOT00000011037.1">
    <property type="protein sequence ID" value="ENSXCOP00000010912.1"/>
    <property type="gene ID" value="ENSXCOG00000008243.1"/>
</dbReference>
<protein>
    <submittedName>
        <fullName evidence="3">Uncharacterized protein</fullName>
    </submittedName>
</protein>
<keyword evidence="2" id="KW-1133">Transmembrane helix</keyword>
<feature type="transmembrane region" description="Helical" evidence="2">
    <location>
        <begin position="23"/>
        <end position="56"/>
    </location>
</feature>
<dbReference type="GeneTree" id="ENSGT00940000177342"/>
<evidence type="ECO:0000313" key="3">
    <source>
        <dbReference type="Ensembl" id="ENSXCOP00000010912.1"/>
    </source>
</evidence>